<evidence type="ECO:0000313" key="2">
    <source>
        <dbReference type="EMBL" id="KKR91875.1"/>
    </source>
</evidence>
<proteinExistence type="predicted"/>
<protein>
    <submittedName>
        <fullName evidence="2">Uncharacterized protein</fullName>
    </submittedName>
</protein>
<keyword evidence="1" id="KW-0812">Transmembrane</keyword>
<dbReference type="EMBL" id="LCAP01000001">
    <property type="protein sequence ID" value="KKR91875.1"/>
    <property type="molecule type" value="Genomic_DNA"/>
</dbReference>
<keyword evidence="1" id="KW-1133">Transmembrane helix</keyword>
<evidence type="ECO:0000256" key="1">
    <source>
        <dbReference type="SAM" id="Phobius"/>
    </source>
</evidence>
<name>A0A0G0X5D7_9BACT</name>
<evidence type="ECO:0000313" key="3">
    <source>
        <dbReference type="Proteomes" id="UP000034190"/>
    </source>
</evidence>
<gene>
    <name evidence="2" type="ORF">UU43_C0001G0055</name>
</gene>
<sequence>MSFTKNQANCFNLEQTGWKYYNTIRKKAMEQEFSWSGLLISLSIAFFVVIASASVLSFINHSITADKNNQKSIATVAYQ</sequence>
<feature type="transmembrane region" description="Helical" evidence="1">
    <location>
        <begin position="35"/>
        <end position="59"/>
    </location>
</feature>
<dbReference type="Proteomes" id="UP000034190">
    <property type="component" value="Unassembled WGS sequence"/>
</dbReference>
<reference evidence="2 3" key="1">
    <citation type="journal article" date="2015" name="Nature">
        <title>rRNA introns, odd ribosomes, and small enigmatic genomes across a large radiation of phyla.</title>
        <authorList>
            <person name="Brown C.T."/>
            <person name="Hug L.A."/>
            <person name="Thomas B.C."/>
            <person name="Sharon I."/>
            <person name="Castelle C.J."/>
            <person name="Singh A."/>
            <person name="Wilkins M.J."/>
            <person name="Williams K.H."/>
            <person name="Banfield J.F."/>
        </authorList>
    </citation>
    <scope>NUCLEOTIDE SEQUENCE [LARGE SCALE GENOMIC DNA]</scope>
</reference>
<accession>A0A0G0X5D7</accession>
<keyword evidence="1" id="KW-0472">Membrane</keyword>
<organism evidence="2 3">
    <name type="scientific">Candidatus Falkowbacteria bacterium GW2011_GWA2_41_14</name>
    <dbReference type="NCBI Taxonomy" id="1618635"/>
    <lineage>
        <taxon>Bacteria</taxon>
        <taxon>Candidatus Falkowiibacteriota</taxon>
    </lineage>
</organism>
<dbReference type="AlphaFoldDB" id="A0A0G0X5D7"/>
<comment type="caution">
    <text evidence="2">The sequence shown here is derived from an EMBL/GenBank/DDBJ whole genome shotgun (WGS) entry which is preliminary data.</text>
</comment>